<sequence length="135" mass="15455">MADMHSDTSSMQSSSKHHRGSGEFRAASSSLRLTRLSPTFLSKSETTKATIEEKPIAEEMESEFLQNETEDDTHMLRSSFTQKMRRKDVFNRLNENWRRSSRYSLPRNISNEPMPSDESGIEMTTLGECSSIISR</sequence>
<gene>
    <name evidence="2" type="ORF">D917_09816</name>
</gene>
<feature type="compositionally biased region" description="Low complexity" evidence="1">
    <location>
        <begin position="24"/>
        <end position="42"/>
    </location>
</feature>
<organism evidence="2 3">
    <name type="scientific">Trichinella nativa</name>
    <dbReference type="NCBI Taxonomy" id="6335"/>
    <lineage>
        <taxon>Eukaryota</taxon>
        <taxon>Metazoa</taxon>
        <taxon>Ecdysozoa</taxon>
        <taxon>Nematoda</taxon>
        <taxon>Enoplea</taxon>
        <taxon>Dorylaimia</taxon>
        <taxon>Trichinellida</taxon>
        <taxon>Trichinellidae</taxon>
        <taxon>Trichinella</taxon>
    </lineage>
</organism>
<comment type="caution">
    <text evidence="2">The sequence shown here is derived from an EMBL/GenBank/DDBJ whole genome shotgun (WGS) entry which is preliminary data.</text>
</comment>
<name>A0A1Y3EF68_9BILA</name>
<dbReference type="Proteomes" id="UP000243006">
    <property type="component" value="Unassembled WGS sequence"/>
</dbReference>
<feature type="region of interest" description="Disordered" evidence="1">
    <location>
        <begin position="1"/>
        <end position="59"/>
    </location>
</feature>
<proteinExistence type="predicted"/>
<accession>A0A1Y3EF68</accession>
<evidence type="ECO:0000313" key="3">
    <source>
        <dbReference type="Proteomes" id="UP000243006"/>
    </source>
</evidence>
<reference evidence="2 3" key="1">
    <citation type="submission" date="2015-04" db="EMBL/GenBank/DDBJ databases">
        <title>Draft genome of the roundworm Trichinella nativa.</title>
        <authorList>
            <person name="Mitreva M."/>
        </authorList>
    </citation>
    <scope>NUCLEOTIDE SEQUENCE [LARGE SCALE GENOMIC DNA]</scope>
    <source>
        <strain evidence="2 3">ISS45</strain>
    </source>
</reference>
<feature type="region of interest" description="Disordered" evidence="1">
    <location>
        <begin position="105"/>
        <end position="135"/>
    </location>
</feature>
<dbReference type="AlphaFoldDB" id="A0A1Y3EF68"/>
<protein>
    <submittedName>
        <fullName evidence="2">Uncharacterized protein</fullName>
    </submittedName>
</protein>
<dbReference type="EMBL" id="LVZM01015239">
    <property type="protein sequence ID" value="OUC43360.1"/>
    <property type="molecule type" value="Genomic_DNA"/>
</dbReference>
<evidence type="ECO:0000313" key="2">
    <source>
        <dbReference type="EMBL" id="OUC43360.1"/>
    </source>
</evidence>
<evidence type="ECO:0000256" key="1">
    <source>
        <dbReference type="SAM" id="MobiDB-lite"/>
    </source>
</evidence>